<dbReference type="Proteomes" id="UP000029120">
    <property type="component" value="Chromosome 5"/>
</dbReference>
<evidence type="ECO:0000313" key="8">
    <source>
        <dbReference type="Proteomes" id="UP000029120"/>
    </source>
</evidence>
<keyword evidence="2" id="KW-0833">Ubl conjugation pathway</keyword>
<protein>
    <recommendedName>
        <fullName evidence="9">BTB domain-containing protein</fullName>
    </recommendedName>
</protein>
<dbReference type="InterPro" id="IPR027356">
    <property type="entry name" value="NPH3_dom"/>
</dbReference>
<name>A0A087GWK4_ARAAL</name>
<dbReference type="InterPro" id="IPR011333">
    <property type="entry name" value="SKP1/BTB/POZ_sf"/>
</dbReference>
<sequence length="517" mass="57908">MKRWTNLGFVDTIYEEEDYVDHSSSFSSSSSSSSLSPPSHRRIDLSSSPSMELESRVHKWSLVNNSKPDVFVHVGSTRFHLHKDPLSRKSGYLKRHLTNVNELTLSRPLNLTAETFSLVTAFCYGARIELTPFNVVTVRVAAEILLMTEDDGRENLRNFTESYLRRVVFVNVDYIQIVLRSCVALLPESETTAFLVGRCIEALMEIGDGDCVYEFLEEAVKLPAGDFVVVADAVQQRFPRHDLLYRVVDAYVKEHDGEMTDEEKVQICNAIDCHKLSPPLLLHAVQNPKMPLRFIVRAMLQEQLNTRHSIMAAADAVAASSAVTVGRRHQAVVGAEDSSVTLGSLLQRDTAARQNCRLRAAMNSTSSRIESLEKELDAMKKFISKESEKQKSERIIESKSRSVMDSARSASFHSIPSNVNKTQRGDRGSVSSLSTTYRRGGASLPSQMPQSQQQREKSLGKRLINGIKSAFSSSSKQGAKKNALTAEEIYDGLEDFVWIKDDDNISEELHSHYIKNK</sequence>
<feature type="compositionally biased region" description="Low complexity" evidence="4">
    <location>
        <begin position="26"/>
        <end position="38"/>
    </location>
</feature>
<evidence type="ECO:0000256" key="1">
    <source>
        <dbReference type="ARBA" id="ARBA00004906"/>
    </source>
</evidence>
<dbReference type="Gramene" id="KFK34256">
    <property type="protein sequence ID" value="KFK34256"/>
    <property type="gene ID" value="AALP_AA5G121300"/>
</dbReference>
<evidence type="ECO:0000313" key="7">
    <source>
        <dbReference type="EMBL" id="KFK34256.1"/>
    </source>
</evidence>
<accession>A0A087GWK4</accession>
<feature type="domain" description="BTB" evidence="5">
    <location>
        <begin position="68"/>
        <end position="132"/>
    </location>
</feature>
<comment type="pathway">
    <text evidence="1">Protein modification; protein ubiquitination.</text>
</comment>
<evidence type="ECO:0000256" key="2">
    <source>
        <dbReference type="ARBA" id="ARBA00022786"/>
    </source>
</evidence>
<dbReference type="UniPathway" id="UPA00143"/>
<feature type="region of interest" description="Disordered" evidence="4">
    <location>
        <begin position="383"/>
        <end position="459"/>
    </location>
</feature>
<dbReference type="Pfam" id="PF03000">
    <property type="entry name" value="NPH3"/>
    <property type="match status" value="1"/>
</dbReference>
<feature type="domain" description="NPH3" evidence="6">
    <location>
        <begin position="222"/>
        <end position="305"/>
    </location>
</feature>
<dbReference type="InterPro" id="IPR000210">
    <property type="entry name" value="BTB/POZ_dom"/>
</dbReference>
<dbReference type="SUPFAM" id="SSF54695">
    <property type="entry name" value="POZ domain"/>
    <property type="match status" value="1"/>
</dbReference>
<dbReference type="Pfam" id="PF00651">
    <property type="entry name" value="BTB"/>
    <property type="match status" value="1"/>
</dbReference>
<comment type="similarity">
    <text evidence="3">Belongs to the NPH3 family.</text>
</comment>
<evidence type="ECO:0008006" key="9">
    <source>
        <dbReference type="Google" id="ProtNLM"/>
    </source>
</evidence>
<dbReference type="EMBL" id="CM002873">
    <property type="protein sequence ID" value="KFK34256.1"/>
    <property type="molecule type" value="Genomic_DNA"/>
</dbReference>
<evidence type="ECO:0000256" key="4">
    <source>
        <dbReference type="SAM" id="MobiDB-lite"/>
    </source>
</evidence>
<dbReference type="PANTHER" id="PTHR32370">
    <property type="entry name" value="OS12G0117600 PROTEIN"/>
    <property type="match status" value="1"/>
</dbReference>
<dbReference type="eggNOG" id="ENOG502QYIX">
    <property type="taxonomic scope" value="Eukaryota"/>
</dbReference>
<organism evidence="7 8">
    <name type="scientific">Arabis alpina</name>
    <name type="common">Alpine rock-cress</name>
    <dbReference type="NCBI Taxonomy" id="50452"/>
    <lineage>
        <taxon>Eukaryota</taxon>
        <taxon>Viridiplantae</taxon>
        <taxon>Streptophyta</taxon>
        <taxon>Embryophyta</taxon>
        <taxon>Tracheophyta</taxon>
        <taxon>Spermatophyta</taxon>
        <taxon>Magnoliopsida</taxon>
        <taxon>eudicotyledons</taxon>
        <taxon>Gunneridae</taxon>
        <taxon>Pentapetalae</taxon>
        <taxon>rosids</taxon>
        <taxon>malvids</taxon>
        <taxon>Brassicales</taxon>
        <taxon>Brassicaceae</taxon>
        <taxon>Arabideae</taxon>
        <taxon>Arabis</taxon>
    </lineage>
</organism>
<dbReference type="OMA" id="CNYIDCS"/>
<dbReference type="GO" id="GO:0016567">
    <property type="term" value="P:protein ubiquitination"/>
    <property type="evidence" value="ECO:0007669"/>
    <property type="project" value="UniProtKB-UniPathway"/>
</dbReference>
<feature type="compositionally biased region" description="Polar residues" evidence="4">
    <location>
        <begin position="408"/>
        <end position="422"/>
    </location>
</feature>
<dbReference type="AlphaFoldDB" id="A0A087GWK4"/>
<dbReference type="PROSITE" id="PS50097">
    <property type="entry name" value="BTB"/>
    <property type="match status" value="1"/>
</dbReference>
<evidence type="ECO:0000256" key="3">
    <source>
        <dbReference type="PROSITE-ProRule" id="PRU00982"/>
    </source>
</evidence>
<evidence type="ECO:0000259" key="5">
    <source>
        <dbReference type="PROSITE" id="PS50097"/>
    </source>
</evidence>
<dbReference type="PROSITE" id="PS51649">
    <property type="entry name" value="NPH3"/>
    <property type="match status" value="1"/>
</dbReference>
<evidence type="ECO:0000259" key="6">
    <source>
        <dbReference type="PROSITE" id="PS51649"/>
    </source>
</evidence>
<keyword evidence="8" id="KW-1185">Reference proteome</keyword>
<dbReference type="OrthoDB" id="407106at2759"/>
<feature type="region of interest" description="Disordered" evidence="4">
    <location>
        <begin position="26"/>
        <end position="48"/>
    </location>
</feature>
<reference evidence="8" key="1">
    <citation type="journal article" date="2015" name="Nat. Plants">
        <title>Genome expansion of Arabis alpina linked with retrotransposition and reduced symmetric DNA methylation.</title>
        <authorList>
            <person name="Willing E.M."/>
            <person name="Rawat V."/>
            <person name="Mandakova T."/>
            <person name="Maumus F."/>
            <person name="James G.V."/>
            <person name="Nordstroem K.J."/>
            <person name="Becker C."/>
            <person name="Warthmann N."/>
            <person name="Chica C."/>
            <person name="Szarzynska B."/>
            <person name="Zytnicki M."/>
            <person name="Albani M.C."/>
            <person name="Kiefer C."/>
            <person name="Bergonzi S."/>
            <person name="Castaings L."/>
            <person name="Mateos J.L."/>
            <person name="Berns M.C."/>
            <person name="Bujdoso N."/>
            <person name="Piofczyk T."/>
            <person name="de Lorenzo L."/>
            <person name="Barrero-Sicilia C."/>
            <person name="Mateos I."/>
            <person name="Piednoel M."/>
            <person name="Hagmann J."/>
            <person name="Chen-Min-Tao R."/>
            <person name="Iglesias-Fernandez R."/>
            <person name="Schuster S.C."/>
            <person name="Alonso-Blanco C."/>
            <person name="Roudier F."/>
            <person name="Carbonero P."/>
            <person name="Paz-Ares J."/>
            <person name="Davis S.J."/>
            <person name="Pecinka A."/>
            <person name="Quesneville H."/>
            <person name="Colot V."/>
            <person name="Lysak M.A."/>
            <person name="Weigel D."/>
            <person name="Coupland G."/>
            <person name="Schneeberger K."/>
        </authorList>
    </citation>
    <scope>NUCLEOTIDE SEQUENCE [LARGE SCALE GENOMIC DNA]</scope>
    <source>
        <strain evidence="8">cv. Pajares</strain>
    </source>
</reference>
<proteinExistence type="inferred from homology"/>
<feature type="compositionally biased region" description="Basic and acidic residues" evidence="4">
    <location>
        <begin position="383"/>
        <end position="402"/>
    </location>
</feature>
<dbReference type="InterPro" id="IPR043454">
    <property type="entry name" value="NPH3/RPT2-like"/>
</dbReference>
<dbReference type="Gene3D" id="3.30.710.10">
    <property type="entry name" value="Potassium Channel Kv1.1, Chain A"/>
    <property type="match status" value="1"/>
</dbReference>
<gene>
    <name evidence="7" type="ordered locus">AALP_Aa5g121300</name>
</gene>